<evidence type="ECO:0000313" key="1">
    <source>
        <dbReference type="EMBL" id="MBK1871048.1"/>
    </source>
</evidence>
<gene>
    <name evidence="1" type="ORF">JHL16_32075</name>
</gene>
<protein>
    <submittedName>
        <fullName evidence="1">Nuclear transport factor 2 family protein</fullName>
    </submittedName>
</protein>
<organism evidence="1 2">
    <name type="scientific">Taklimakanibacter albus</name>
    <dbReference type="NCBI Taxonomy" id="2800327"/>
    <lineage>
        <taxon>Bacteria</taxon>
        <taxon>Pseudomonadati</taxon>
        <taxon>Pseudomonadota</taxon>
        <taxon>Alphaproteobacteria</taxon>
        <taxon>Hyphomicrobiales</taxon>
        <taxon>Aestuariivirgaceae</taxon>
        <taxon>Taklimakanibacter</taxon>
    </lineage>
</organism>
<dbReference type="Proteomes" id="UP000616151">
    <property type="component" value="Unassembled WGS sequence"/>
</dbReference>
<sequence length="121" mass="13281">MTTPLDCARLFLVAWEASAPEAIGALFADDGVFTNPLQPQPLVGPRQISDAVSVGLGKIEDVTIRVTSAVEHAQTACVEGEFLSRKRTGGGRFDFPFMLILELRDGKIRRLSEYFDTTPLR</sequence>
<evidence type="ECO:0000313" key="2">
    <source>
        <dbReference type="Proteomes" id="UP000616151"/>
    </source>
</evidence>
<accession>A0ACC5REI1</accession>
<dbReference type="EMBL" id="JAENHL010000008">
    <property type="protein sequence ID" value="MBK1871048.1"/>
    <property type="molecule type" value="Genomic_DNA"/>
</dbReference>
<comment type="caution">
    <text evidence="1">The sequence shown here is derived from an EMBL/GenBank/DDBJ whole genome shotgun (WGS) entry which is preliminary data.</text>
</comment>
<keyword evidence="2" id="KW-1185">Reference proteome</keyword>
<name>A0ACC5REI1_9HYPH</name>
<proteinExistence type="predicted"/>
<reference evidence="1" key="1">
    <citation type="submission" date="2021-01" db="EMBL/GenBank/DDBJ databases">
        <authorList>
            <person name="Sun Q."/>
        </authorList>
    </citation>
    <scope>NUCLEOTIDE SEQUENCE</scope>
    <source>
        <strain evidence="1">YIM B02566</strain>
    </source>
</reference>